<protein>
    <recommendedName>
        <fullName evidence="3">SAM-dependent methyltransferase</fullName>
    </recommendedName>
</protein>
<gene>
    <name evidence="1" type="ORF">JW592_25755</name>
</gene>
<organism evidence="1 2">
    <name type="scientific">Streptomyces spirodelae</name>
    <dbReference type="NCBI Taxonomy" id="2812904"/>
    <lineage>
        <taxon>Bacteria</taxon>
        <taxon>Bacillati</taxon>
        <taxon>Actinomycetota</taxon>
        <taxon>Actinomycetes</taxon>
        <taxon>Kitasatosporales</taxon>
        <taxon>Streptomycetaceae</taxon>
        <taxon>Streptomyces</taxon>
    </lineage>
</organism>
<evidence type="ECO:0000313" key="2">
    <source>
        <dbReference type="Proteomes" id="UP001518976"/>
    </source>
</evidence>
<dbReference type="SUPFAM" id="SSF53335">
    <property type="entry name" value="S-adenosyl-L-methionine-dependent methyltransferases"/>
    <property type="match status" value="1"/>
</dbReference>
<reference evidence="1 2" key="1">
    <citation type="submission" date="2021-02" db="EMBL/GenBank/DDBJ databases">
        <title>Streptomyces spirodelae sp. nov., isolated from duckweed.</title>
        <authorList>
            <person name="Saimee Y."/>
            <person name="Duangmal K."/>
        </authorList>
    </citation>
    <scope>NUCLEOTIDE SEQUENCE [LARGE SCALE GENOMIC DNA]</scope>
    <source>
        <strain evidence="1 2">DW4-2</strain>
    </source>
</reference>
<accession>A0ABS3X0D8</accession>
<name>A0ABS3X0D8_9ACTN</name>
<dbReference type="Proteomes" id="UP001518976">
    <property type="component" value="Unassembled WGS sequence"/>
</dbReference>
<sequence>MTDTEAVQRLFDELAQEYGQHIPFFSTSFGRGLVAWCELRPGGRVLDIVAGRGAITGPATVLWEIAMR</sequence>
<proteinExistence type="predicted"/>
<comment type="caution">
    <text evidence="1">The sequence shown here is derived from an EMBL/GenBank/DDBJ whole genome shotgun (WGS) entry which is preliminary data.</text>
</comment>
<dbReference type="Gene3D" id="3.40.50.150">
    <property type="entry name" value="Vaccinia Virus protein VP39"/>
    <property type="match status" value="1"/>
</dbReference>
<evidence type="ECO:0000313" key="1">
    <source>
        <dbReference type="EMBL" id="MBO8188845.1"/>
    </source>
</evidence>
<keyword evidence="2" id="KW-1185">Reference proteome</keyword>
<evidence type="ECO:0008006" key="3">
    <source>
        <dbReference type="Google" id="ProtNLM"/>
    </source>
</evidence>
<dbReference type="RefSeq" id="WP_209267624.1">
    <property type="nucleotide sequence ID" value="NZ_JAFFZN010000028.1"/>
</dbReference>
<dbReference type="InterPro" id="IPR029063">
    <property type="entry name" value="SAM-dependent_MTases_sf"/>
</dbReference>
<dbReference type="EMBL" id="JAFFZN010000028">
    <property type="protein sequence ID" value="MBO8188845.1"/>
    <property type="molecule type" value="Genomic_DNA"/>
</dbReference>